<sequence length="390" mass="41699">MDAAIPVVATGFQGGAGMKTQVLVLGAGYTGMMAALGVARRTRDAQVTLVNPTDRFVERLRSHQVAAGQTLGDYRIPALVAGTGVRFVQGRATRIDASRRRVLVADVELPYDVLVYAIGSYTPPVEHAFTISDPGLPEFLRHATGTFTVCGAGLTGIEAATETTEAYPHLHVRLVSQGEPGAMMGPAARAHMHKAFDRLGIEVRTGVSVAKVLPDAIDLGGGELLPTDGTLWTTGVAYAPLAASAGITTDEAGRIVVDQTLRSVSHPSVYAVGDAGAIRQSYGVIHGTCQSGIPMAAHAAQSIVRQVRGKQPRPFRFGYWHQPVSLGRQDAVIQFTYPDDTPRRWYLKAKAAIRYKEAVSSSPLKFYRMSVPLPARMLGMTGGRRNKLPS</sequence>
<keyword evidence="3" id="KW-0285">Flavoprotein</keyword>
<dbReference type="InterPro" id="IPR036188">
    <property type="entry name" value="FAD/NAD-bd_sf"/>
</dbReference>
<reference evidence="7 8" key="1">
    <citation type="submission" date="2020-08" db="EMBL/GenBank/DDBJ databases">
        <title>Sequencing the genomes of 1000 actinobacteria strains.</title>
        <authorList>
            <person name="Klenk H.-P."/>
        </authorList>
    </citation>
    <scope>NUCLEOTIDE SEQUENCE [LARGE SCALE GENOMIC DNA]</scope>
    <source>
        <strain evidence="7 8">DSM 44320</strain>
    </source>
</reference>
<proteinExistence type="inferred from homology"/>
<dbReference type="GO" id="GO:0003955">
    <property type="term" value="F:NAD(P)H dehydrogenase (quinone) activity"/>
    <property type="evidence" value="ECO:0007669"/>
    <property type="project" value="TreeGrafter"/>
</dbReference>
<evidence type="ECO:0000313" key="7">
    <source>
        <dbReference type="EMBL" id="MBB3732823.1"/>
    </source>
</evidence>
<keyword evidence="5" id="KW-0560">Oxidoreductase</keyword>
<dbReference type="AlphaFoldDB" id="A0A7W5VIX1"/>
<dbReference type="PRINTS" id="PR00368">
    <property type="entry name" value="FADPNR"/>
</dbReference>
<organism evidence="7 8">
    <name type="scientific">Nonomuraea dietziae</name>
    <dbReference type="NCBI Taxonomy" id="65515"/>
    <lineage>
        <taxon>Bacteria</taxon>
        <taxon>Bacillati</taxon>
        <taxon>Actinomycetota</taxon>
        <taxon>Actinomycetes</taxon>
        <taxon>Streptosporangiales</taxon>
        <taxon>Streptosporangiaceae</taxon>
        <taxon>Nonomuraea</taxon>
    </lineage>
</organism>
<evidence type="ECO:0000256" key="5">
    <source>
        <dbReference type="ARBA" id="ARBA00023002"/>
    </source>
</evidence>
<keyword evidence="8" id="KW-1185">Reference proteome</keyword>
<keyword evidence="4" id="KW-0274">FAD</keyword>
<dbReference type="SUPFAM" id="SSF51905">
    <property type="entry name" value="FAD/NAD(P)-binding domain"/>
    <property type="match status" value="1"/>
</dbReference>
<dbReference type="Pfam" id="PF07992">
    <property type="entry name" value="Pyr_redox_2"/>
    <property type="match status" value="1"/>
</dbReference>
<dbReference type="RefSeq" id="WP_246453690.1">
    <property type="nucleotide sequence ID" value="NZ_JACIBV010000002.1"/>
</dbReference>
<name>A0A7W5VIX1_9ACTN</name>
<protein>
    <submittedName>
        <fullName evidence="7">NADH dehydrogenase FAD-containing subunit</fullName>
    </submittedName>
</protein>
<accession>A0A7W5VIX1</accession>
<dbReference type="InterPro" id="IPR051169">
    <property type="entry name" value="NADH-Q_oxidoreductase"/>
</dbReference>
<evidence type="ECO:0000259" key="6">
    <source>
        <dbReference type="Pfam" id="PF07992"/>
    </source>
</evidence>
<evidence type="ECO:0000313" key="8">
    <source>
        <dbReference type="Proteomes" id="UP000579945"/>
    </source>
</evidence>
<feature type="domain" description="FAD/NAD(P)-binding" evidence="6">
    <location>
        <begin position="21"/>
        <end position="301"/>
    </location>
</feature>
<evidence type="ECO:0000256" key="2">
    <source>
        <dbReference type="ARBA" id="ARBA00005272"/>
    </source>
</evidence>
<dbReference type="Proteomes" id="UP000579945">
    <property type="component" value="Unassembled WGS sequence"/>
</dbReference>
<dbReference type="EMBL" id="JACIBV010000002">
    <property type="protein sequence ID" value="MBB3732823.1"/>
    <property type="molecule type" value="Genomic_DNA"/>
</dbReference>
<dbReference type="PANTHER" id="PTHR42913:SF3">
    <property type="entry name" value="64 KDA MITOCHONDRIAL NADH DEHYDROGENASE (EUROFUNG)"/>
    <property type="match status" value="1"/>
</dbReference>
<dbReference type="GO" id="GO:0019646">
    <property type="term" value="P:aerobic electron transport chain"/>
    <property type="evidence" value="ECO:0007669"/>
    <property type="project" value="TreeGrafter"/>
</dbReference>
<dbReference type="InterPro" id="IPR023753">
    <property type="entry name" value="FAD/NAD-binding_dom"/>
</dbReference>
<evidence type="ECO:0000256" key="4">
    <source>
        <dbReference type="ARBA" id="ARBA00022827"/>
    </source>
</evidence>
<gene>
    <name evidence="7" type="ORF">FHR33_008770</name>
</gene>
<comment type="similarity">
    <text evidence="2">Belongs to the NADH dehydrogenase family.</text>
</comment>
<comment type="cofactor">
    <cofactor evidence="1">
        <name>FAD</name>
        <dbReference type="ChEBI" id="CHEBI:57692"/>
    </cofactor>
</comment>
<dbReference type="PANTHER" id="PTHR42913">
    <property type="entry name" value="APOPTOSIS-INDUCING FACTOR 1"/>
    <property type="match status" value="1"/>
</dbReference>
<dbReference type="Gene3D" id="3.50.50.100">
    <property type="match status" value="1"/>
</dbReference>
<evidence type="ECO:0000256" key="1">
    <source>
        <dbReference type="ARBA" id="ARBA00001974"/>
    </source>
</evidence>
<comment type="caution">
    <text evidence="7">The sequence shown here is derived from an EMBL/GenBank/DDBJ whole genome shotgun (WGS) entry which is preliminary data.</text>
</comment>
<dbReference type="GeneID" id="95394832"/>
<evidence type="ECO:0000256" key="3">
    <source>
        <dbReference type="ARBA" id="ARBA00022630"/>
    </source>
</evidence>